<dbReference type="GO" id="GO:0010468">
    <property type="term" value="P:regulation of gene expression"/>
    <property type="evidence" value="ECO:0007669"/>
    <property type="project" value="UniProtKB-ARBA"/>
</dbReference>
<evidence type="ECO:0000256" key="3">
    <source>
        <dbReference type="ARBA" id="ARBA00022723"/>
    </source>
</evidence>
<dbReference type="GO" id="GO:0006338">
    <property type="term" value="P:chromatin remodeling"/>
    <property type="evidence" value="ECO:0007669"/>
    <property type="project" value="TreeGrafter"/>
</dbReference>
<keyword evidence="12" id="KW-0539">Nucleus</keyword>
<dbReference type="GO" id="GO:0005721">
    <property type="term" value="C:pericentric heterochromatin"/>
    <property type="evidence" value="ECO:0007669"/>
    <property type="project" value="TreeGrafter"/>
</dbReference>
<evidence type="ECO:0000256" key="7">
    <source>
        <dbReference type="ARBA" id="ARBA00022801"/>
    </source>
</evidence>
<dbReference type="OrthoDB" id="6286493at2759"/>
<dbReference type="EMBL" id="GL449898">
    <property type="protein sequence ID" value="EFN81847.1"/>
    <property type="molecule type" value="Genomic_DNA"/>
</dbReference>
<accession>E2BR41</accession>
<dbReference type="PANTHER" id="PTHR46357:SF1">
    <property type="entry name" value="TRANSCRIPTIONAL REGULATOR ATRX"/>
    <property type="match status" value="1"/>
</dbReference>
<dbReference type="GO" id="GO:0005634">
    <property type="term" value="C:nucleus"/>
    <property type="evidence" value="ECO:0007669"/>
    <property type="project" value="UniProtKB-SubCell"/>
</dbReference>
<evidence type="ECO:0000256" key="9">
    <source>
        <dbReference type="ARBA" id="ARBA00022840"/>
    </source>
</evidence>
<gene>
    <name evidence="16" type="ORF">EAI_12337</name>
</gene>
<dbReference type="AlphaFoldDB" id="E2BR41"/>
<keyword evidence="11" id="KW-0234">DNA repair</keyword>
<dbReference type="InterPro" id="IPR052131">
    <property type="entry name" value="ATRX_domain-containing"/>
</dbReference>
<keyword evidence="7" id="KW-0378">Hydrolase</keyword>
<comment type="catalytic activity">
    <reaction evidence="13">
        <text>ATP + H2O = ADP + phosphate + H(+)</text>
        <dbReference type="Rhea" id="RHEA:13065"/>
        <dbReference type="ChEBI" id="CHEBI:15377"/>
        <dbReference type="ChEBI" id="CHEBI:15378"/>
        <dbReference type="ChEBI" id="CHEBI:30616"/>
        <dbReference type="ChEBI" id="CHEBI:43474"/>
        <dbReference type="ChEBI" id="CHEBI:456216"/>
        <dbReference type="EC" id="3.6.4.12"/>
    </reaction>
</comment>
<evidence type="ECO:0000313" key="17">
    <source>
        <dbReference type="Proteomes" id="UP000008237"/>
    </source>
</evidence>
<dbReference type="InterPro" id="IPR013083">
    <property type="entry name" value="Znf_RING/FYVE/PHD"/>
</dbReference>
<dbReference type="Proteomes" id="UP000008237">
    <property type="component" value="Unassembled WGS sequence"/>
</dbReference>
<dbReference type="STRING" id="610380.E2BR41"/>
<comment type="subcellular location">
    <subcellularLocation>
        <location evidence="1">Nucleus</location>
    </subcellularLocation>
</comment>
<name>E2BR41_HARSA</name>
<reference evidence="16 17" key="1">
    <citation type="journal article" date="2010" name="Science">
        <title>Genomic comparison of the ants Camponotus floridanus and Harpegnathos saltator.</title>
        <authorList>
            <person name="Bonasio R."/>
            <person name="Zhang G."/>
            <person name="Ye C."/>
            <person name="Mutti N.S."/>
            <person name="Fang X."/>
            <person name="Qin N."/>
            <person name="Donahue G."/>
            <person name="Yang P."/>
            <person name="Li Q."/>
            <person name="Li C."/>
            <person name="Zhang P."/>
            <person name="Huang Z."/>
            <person name="Berger S.L."/>
            <person name="Reinberg D."/>
            <person name="Wang J."/>
            <person name="Liebig J."/>
        </authorList>
    </citation>
    <scope>NUCLEOTIDE SEQUENCE [LARGE SCALE GENOMIC DNA]</scope>
    <source>
        <strain evidence="16 17">R22 G/1</strain>
    </source>
</reference>
<dbReference type="Gene3D" id="3.30.40.10">
    <property type="entry name" value="Zinc/RING finger domain, C3HC4 (zinc finger)"/>
    <property type="match status" value="1"/>
</dbReference>
<keyword evidence="9" id="KW-0067">ATP-binding</keyword>
<keyword evidence="6" id="KW-0863">Zinc-finger</keyword>
<evidence type="ECO:0000256" key="1">
    <source>
        <dbReference type="ARBA" id="ARBA00004123"/>
    </source>
</evidence>
<dbReference type="PANTHER" id="PTHR46357">
    <property type="entry name" value="TRANSCRIPTIONAL REGULATOR ATRX"/>
    <property type="match status" value="1"/>
</dbReference>
<keyword evidence="5" id="KW-0227">DNA damage</keyword>
<dbReference type="PROSITE" id="PS51533">
    <property type="entry name" value="ADD"/>
    <property type="match status" value="1"/>
</dbReference>
<evidence type="ECO:0000256" key="13">
    <source>
        <dbReference type="ARBA" id="ARBA00047995"/>
    </source>
</evidence>
<proteinExistence type="inferred from homology"/>
<evidence type="ECO:0000313" key="16">
    <source>
        <dbReference type="EMBL" id="EFN81847.1"/>
    </source>
</evidence>
<comment type="similarity">
    <text evidence="2">Belongs to the SNF2/RAD54 helicase family.</text>
</comment>
<evidence type="ECO:0000256" key="14">
    <source>
        <dbReference type="SAM" id="MobiDB-lite"/>
    </source>
</evidence>
<dbReference type="OMA" id="CCPRRRK"/>
<evidence type="ECO:0000256" key="11">
    <source>
        <dbReference type="ARBA" id="ARBA00023204"/>
    </source>
</evidence>
<evidence type="ECO:0000256" key="8">
    <source>
        <dbReference type="ARBA" id="ARBA00022833"/>
    </source>
</evidence>
<dbReference type="GO" id="GO:0016787">
    <property type="term" value="F:hydrolase activity"/>
    <property type="evidence" value="ECO:0007669"/>
    <property type="project" value="UniProtKB-KW"/>
</dbReference>
<evidence type="ECO:0000259" key="15">
    <source>
        <dbReference type="PROSITE" id="PS51533"/>
    </source>
</evidence>
<keyword evidence="17" id="KW-1185">Reference proteome</keyword>
<dbReference type="GO" id="GO:0031490">
    <property type="term" value="F:chromatin DNA binding"/>
    <property type="evidence" value="ECO:0007669"/>
    <property type="project" value="TreeGrafter"/>
</dbReference>
<evidence type="ECO:0000256" key="5">
    <source>
        <dbReference type="ARBA" id="ARBA00022763"/>
    </source>
</evidence>
<dbReference type="InterPro" id="IPR041430">
    <property type="entry name" value="ADD_ATRX"/>
</dbReference>
<keyword evidence="10" id="KW-0238">DNA-binding</keyword>
<dbReference type="SUPFAM" id="SSF57903">
    <property type="entry name" value="FYVE/PHD zinc finger"/>
    <property type="match status" value="1"/>
</dbReference>
<evidence type="ECO:0000256" key="12">
    <source>
        <dbReference type="ARBA" id="ARBA00023242"/>
    </source>
</evidence>
<evidence type="ECO:0000256" key="4">
    <source>
        <dbReference type="ARBA" id="ARBA00022741"/>
    </source>
</evidence>
<protein>
    <submittedName>
        <fullName evidence="16">Transcriptional regulator ATRX</fullName>
    </submittedName>
</protein>
<dbReference type="GO" id="GO:0003678">
    <property type="term" value="F:DNA helicase activity"/>
    <property type="evidence" value="ECO:0007669"/>
    <property type="project" value="UniProtKB-EC"/>
</dbReference>
<evidence type="ECO:0000256" key="10">
    <source>
        <dbReference type="ARBA" id="ARBA00023125"/>
    </source>
</evidence>
<dbReference type="CDD" id="cd11726">
    <property type="entry name" value="ADDz_ATRX"/>
    <property type="match status" value="1"/>
</dbReference>
<dbReference type="GO" id="GO:0006281">
    <property type="term" value="P:DNA repair"/>
    <property type="evidence" value="ECO:0007669"/>
    <property type="project" value="UniProtKB-KW"/>
</dbReference>
<evidence type="ECO:0000256" key="2">
    <source>
        <dbReference type="ARBA" id="ARBA00007025"/>
    </source>
</evidence>
<dbReference type="GO" id="GO:0005524">
    <property type="term" value="F:ATP binding"/>
    <property type="evidence" value="ECO:0007669"/>
    <property type="project" value="UniProtKB-KW"/>
</dbReference>
<evidence type="ECO:0000256" key="6">
    <source>
        <dbReference type="ARBA" id="ARBA00022771"/>
    </source>
</evidence>
<dbReference type="InParanoid" id="E2BR41"/>
<dbReference type="InterPro" id="IPR011011">
    <property type="entry name" value="Znf_FYVE_PHD"/>
</dbReference>
<organism evidence="17">
    <name type="scientific">Harpegnathos saltator</name>
    <name type="common">Jerdon's jumping ant</name>
    <dbReference type="NCBI Taxonomy" id="610380"/>
    <lineage>
        <taxon>Eukaryota</taxon>
        <taxon>Metazoa</taxon>
        <taxon>Ecdysozoa</taxon>
        <taxon>Arthropoda</taxon>
        <taxon>Hexapoda</taxon>
        <taxon>Insecta</taxon>
        <taxon>Pterygota</taxon>
        <taxon>Neoptera</taxon>
        <taxon>Endopterygota</taxon>
        <taxon>Hymenoptera</taxon>
        <taxon>Apocrita</taxon>
        <taxon>Aculeata</taxon>
        <taxon>Formicoidea</taxon>
        <taxon>Formicidae</taxon>
        <taxon>Ponerinae</taxon>
        <taxon>Ponerini</taxon>
        <taxon>Harpegnathos</taxon>
    </lineage>
</organism>
<sequence>MDISSMLEVQVKEVKVEVDIKENVTPRDQTSSTTIEPVPVSQEEADYYRITFGNDIASVRYRKLHCTACDIHIGSAPSQAHNMLVHPVLRTLLCARCREFYGDGTFEQGDDATDMFCRWCANGGNLYCCSYCSNTFCYKCIRRNFASLIRKKIEADEKWQCFVCNPTDLYDARAVCWALLQHVQTVTSILEKEKNMSSEEIQEKMNLDESECCPRRSKRRQKRRLESNSEEEDETYIPKINGIPITVKRKPYKKNKPRYSTTNGTKPVRTIYPPIPIRPRPPPLLSNQPNEPQTVYSQYEQPNKAGCQEAAVEQPEKIIIPPPNAINMIDSAASMRYDSGVISPSLYHTAIINQTSASTTYVRPMNSAFHHIILPSPPASQVQNYQAQSQSLRNSTNAMVSLSNNRYSSRFILPKAKASDAVTLTPNIIEIDSDSDDELKIVEQHDNMTTDNRKNFADIIDVSFNKIIPVALFSTENDIEIKEDQPLREMYTSLKKQPSTFSKVMLTHSQELDTFLGNVKENMQNFFILPDNETVGTENIKSMMEQKIKRFHRSMHDTIFQLAHINDRVIREYNKWKRSQKTETEVSSTNQSTVVLQADVDIPLHMTCINESDTESDYEESECWIMESSDDIKSSNILKDLLMFKKDLQHRGVGDSAITSENKAIQVYDVVSRDYEKCISYSLLKKTLHNEQTDKSVLESIKIPNKNFDKYQEQFIFYLQQEGYGIKTEDMKEWEDSDKTFEKLTAADSHTLHFRQNIDLLIESVEQSVNCKQEGSSDSFTDSVVCDEANESANTTDCKKITQINDLDSNNKIRVVNIRPTEEIQQIELQKVRNGATTLNNDDVNSSKNANDKVKAEVAIMEIEEDCTIIDG</sequence>
<feature type="domain" description="PHD-type" evidence="15">
    <location>
        <begin position="54"/>
        <end position="192"/>
    </location>
</feature>
<feature type="region of interest" description="Disordered" evidence="14">
    <location>
        <begin position="200"/>
        <end position="233"/>
    </location>
</feature>
<dbReference type="KEGG" id="hst:105185666"/>
<dbReference type="GO" id="GO:0031297">
    <property type="term" value="P:replication fork processing"/>
    <property type="evidence" value="ECO:0007669"/>
    <property type="project" value="TreeGrafter"/>
</dbReference>
<keyword evidence="3" id="KW-0479">Metal-binding</keyword>
<dbReference type="GO" id="GO:0008270">
    <property type="term" value="F:zinc ion binding"/>
    <property type="evidence" value="ECO:0007669"/>
    <property type="project" value="UniProtKB-KW"/>
</dbReference>
<dbReference type="Pfam" id="PF17981">
    <property type="entry name" value="ADD_ATRX"/>
    <property type="match status" value="1"/>
</dbReference>
<keyword evidence="8" id="KW-0862">Zinc</keyword>
<keyword evidence="4" id="KW-0547">Nucleotide-binding</keyword>
<feature type="region of interest" description="Disordered" evidence="14">
    <location>
        <begin position="251"/>
        <end position="274"/>
    </location>
</feature>
<dbReference type="InterPro" id="IPR025766">
    <property type="entry name" value="ADD"/>
</dbReference>